<name>A0A7W7QY77_KITKI</name>
<reference evidence="1 2" key="1">
    <citation type="submission" date="2020-08" db="EMBL/GenBank/DDBJ databases">
        <title>Sequencing the genomes of 1000 actinobacteria strains.</title>
        <authorList>
            <person name="Klenk H.-P."/>
        </authorList>
    </citation>
    <scope>NUCLEOTIDE SEQUENCE [LARGE SCALE GENOMIC DNA]</scope>
    <source>
        <strain evidence="1 2">DSM 41654</strain>
    </source>
</reference>
<comment type="caution">
    <text evidence="1">The sequence shown here is derived from an EMBL/GenBank/DDBJ whole genome shotgun (WGS) entry which is preliminary data.</text>
</comment>
<dbReference type="Proteomes" id="UP000540506">
    <property type="component" value="Unassembled WGS sequence"/>
</dbReference>
<protein>
    <recommendedName>
        <fullName evidence="3">SseB protein N-terminal domain-containing protein</fullName>
    </recommendedName>
</protein>
<keyword evidence="2" id="KW-1185">Reference proteome</keyword>
<organism evidence="1 2">
    <name type="scientific">Kitasatospora kifunensis</name>
    <name type="common">Streptomyces kifunensis</name>
    <dbReference type="NCBI Taxonomy" id="58351"/>
    <lineage>
        <taxon>Bacteria</taxon>
        <taxon>Bacillati</taxon>
        <taxon>Actinomycetota</taxon>
        <taxon>Actinomycetes</taxon>
        <taxon>Kitasatosporales</taxon>
        <taxon>Streptomycetaceae</taxon>
        <taxon>Kitasatospora</taxon>
    </lineage>
</organism>
<gene>
    <name evidence="1" type="ORF">FHR34_000975</name>
</gene>
<dbReference type="RefSeq" id="WP_184934231.1">
    <property type="nucleotide sequence ID" value="NZ_JACHJV010000001.1"/>
</dbReference>
<sequence length="93" mass="9371">MLTRGGEPLAGDVGGVRWLYVFTGEAGLARFASARGLVAPVEYLTVYGARLLDVAMPALGVPAGVALDVAGPAPFLLPPVVGVVPDAVAVDRG</sequence>
<proteinExistence type="predicted"/>
<dbReference type="EMBL" id="JACHJV010000001">
    <property type="protein sequence ID" value="MBB4921982.1"/>
    <property type="molecule type" value="Genomic_DNA"/>
</dbReference>
<evidence type="ECO:0000313" key="2">
    <source>
        <dbReference type="Proteomes" id="UP000540506"/>
    </source>
</evidence>
<dbReference type="AlphaFoldDB" id="A0A7W7QY77"/>
<accession>A0A7W7QY77</accession>
<evidence type="ECO:0000313" key="1">
    <source>
        <dbReference type="EMBL" id="MBB4921982.1"/>
    </source>
</evidence>
<evidence type="ECO:0008006" key="3">
    <source>
        <dbReference type="Google" id="ProtNLM"/>
    </source>
</evidence>